<protein>
    <submittedName>
        <fullName evidence="4">DUF4062 domain-containing protein</fullName>
    </submittedName>
</protein>
<dbReference type="InterPro" id="IPR025139">
    <property type="entry name" value="DUF4062"/>
</dbReference>
<keyword evidence="1" id="KW-0175">Coiled coil</keyword>
<gene>
    <name evidence="4" type="ORF">OJ996_24545</name>
</gene>
<name>A0ABT3GAC2_9BACT</name>
<proteinExistence type="predicted"/>
<comment type="caution">
    <text evidence="4">The sequence shown here is derived from an EMBL/GenBank/DDBJ whole genome shotgun (WGS) entry which is preliminary data.</text>
</comment>
<dbReference type="EMBL" id="JAPDDR010000018">
    <property type="protein sequence ID" value="MCW1916780.1"/>
    <property type="molecule type" value="Genomic_DNA"/>
</dbReference>
<feature type="coiled-coil region" evidence="1">
    <location>
        <begin position="221"/>
        <end position="248"/>
    </location>
</feature>
<evidence type="ECO:0000256" key="1">
    <source>
        <dbReference type="SAM" id="Coils"/>
    </source>
</evidence>
<organism evidence="4 5">
    <name type="scientific">Luteolibacter rhizosphaerae</name>
    <dbReference type="NCBI Taxonomy" id="2989719"/>
    <lineage>
        <taxon>Bacteria</taxon>
        <taxon>Pseudomonadati</taxon>
        <taxon>Verrucomicrobiota</taxon>
        <taxon>Verrucomicrobiia</taxon>
        <taxon>Verrucomicrobiales</taxon>
        <taxon>Verrucomicrobiaceae</taxon>
        <taxon>Luteolibacter</taxon>
    </lineage>
</organism>
<dbReference type="Pfam" id="PF13271">
    <property type="entry name" value="DUF4062"/>
    <property type="match status" value="1"/>
</dbReference>
<dbReference type="Proteomes" id="UP001165653">
    <property type="component" value="Unassembled WGS sequence"/>
</dbReference>
<accession>A0ABT3GAC2</accession>
<evidence type="ECO:0000313" key="5">
    <source>
        <dbReference type="Proteomes" id="UP001165653"/>
    </source>
</evidence>
<evidence type="ECO:0000259" key="3">
    <source>
        <dbReference type="Pfam" id="PF13271"/>
    </source>
</evidence>
<evidence type="ECO:0000256" key="2">
    <source>
        <dbReference type="SAM" id="MobiDB-lite"/>
    </source>
</evidence>
<keyword evidence="5" id="KW-1185">Reference proteome</keyword>
<feature type="region of interest" description="Disordered" evidence="2">
    <location>
        <begin position="355"/>
        <end position="388"/>
    </location>
</feature>
<reference evidence="4" key="1">
    <citation type="submission" date="2022-10" db="EMBL/GenBank/DDBJ databases">
        <title>Luteolibacter sp. GHJ8, whole genome shotgun sequencing project.</title>
        <authorList>
            <person name="Zhao G."/>
            <person name="Shen L."/>
        </authorList>
    </citation>
    <scope>NUCLEOTIDE SEQUENCE</scope>
    <source>
        <strain evidence="4">GHJ8</strain>
    </source>
</reference>
<evidence type="ECO:0000313" key="4">
    <source>
        <dbReference type="EMBL" id="MCW1916780.1"/>
    </source>
</evidence>
<sequence>MTRPLDRLGFRPVQELPKLAKLKSSHSLPPLPMATPRIFVSSTYYDLRHIRKGIELFISELGYDSILFESGDIPFSHDLPLDASCYKEIGSSHILVLIIGGRYGSATSELKIILNDNELERHYQHYNSITQKELETALDEDIPVYIFVEKGVAAEYLTYKENRDNKTIRYAHVDSVNIFRLLDFIYARERNNLTKDFENLEDITSWLKAQWAGLFGDFLSKRSKEKTLQTLQAQLSSLKNVAETLKDYSENIIREVSPTEAEKIITQSKAKLDQQDLKDKLNSYQLIEHLIKHHSMSLDKLKSIFSKARSLHQLKLNLIGNSAPPSDCVFVNHYFHDNGGLKEINLIRATLSVPPLEPARRLGPKQPSLPRGETPPPPPPDRSGGTGA</sequence>
<feature type="domain" description="DUF4062" evidence="3">
    <location>
        <begin position="37"/>
        <end position="137"/>
    </location>
</feature>